<geneLocation type="plasmid" evidence="2">
    <name>pedy32-46i</name>
</geneLocation>
<dbReference type="Proteomes" id="UP000264006">
    <property type="component" value="Plasmid pEDY32-46I"/>
</dbReference>
<proteinExistence type="predicted"/>
<keyword evidence="2" id="KW-1185">Reference proteome</keyword>
<name>A0A346Y783_9ACTN</name>
<accession>A0A346Y783</accession>
<keyword evidence="1" id="KW-0614">Plasmid</keyword>
<sequence>MVTRQGESEDDDVYAIRLHLELLDRQMIDMETQQVINPFELNDLDVEHPDFGQELVDYANGERVDWLAKFTLPDGPTPREEIRQFAESIAAEYRARYYALKQRFANRADEVFAAQKRLIDDADMERDMASVLAAASMYEKDQGNEARRQLTEAVEAFIALIDSYGRAGLVMVSAERVAKTGKGLHLQSALEELETEESRRADYLRQMTGRASRHPDEANLAGLWRALTQAWDHVIGGAREAAQRAVAVRGAT</sequence>
<evidence type="ECO:0000313" key="1">
    <source>
        <dbReference type="EMBL" id="AXV10330.1"/>
    </source>
</evidence>
<organism evidence="1 2">
    <name type="scientific">Euzebya pacifica</name>
    <dbReference type="NCBI Taxonomy" id="1608957"/>
    <lineage>
        <taxon>Bacteria</taxon>
        <taxon>Bacillati</taxon>
        <taxon>Actinomycetota</taxon>
        <taxon>Nitriliruptoria</taxon>
        <taxon>Euzebyales</taxon>
    </lineage>
</organism>
<dbReference type="AlphaFoldDB" id="A0A346Y783"/>
<protein>
    <submittedName>
        <fullName evidence="1">Uncharacterized protein</fullName>
    </submittedName>
</protein>
<gene>
    <name evidence="1" type="ORF">DVS28_b0590</name>
</gene>
<evidence type="ECO:0000313" key="2">
    <source>
        <dbReference type="Proteomes" id="UP000264006"/>
    </source>
</evidence>
<reference evidence="1 2" key="1">
    <citation type="submission" date="2018-09" db="EMBL/GenBank/DDBJ databases">
        <title>Complete genome sequence of Euzebya sp. DY32-46 isolated from seawater of Pacific Ocean.</title>
        <authorList>
            <person name="Xu L."/>
            <person name="Wu Y.-H."/>
            <person name="Xu X.-W."/>
        </authorList>
    </citation>
    <scope>NUCLEOTIDE SEQUENCE [LARGE SCALE GENOMIC DNA]</scope>
    <source>
        <strain evidence="1 2">DY32-46</strain>
        <plasmid evidence="2">pedy32-46i</plasmid>
    </source>
</reference>
<dbReference type="EMBL" id="CP031166">
    <property type="protein sequence ID" value="AXV10330.1"/>
    <property type="molecule type" value="Genomic_DNA"/>
</dbReference>
<dbReference type="KEGG" id="euz:DVS28_b0590"/>